<evidence type="ECO:0000259" key="9">
    <source>
        <dbReference type="PROSITE" id="PS50011"/>
    </source>
</evidence>
<dbReference type="FunCoup" id="L9K9E4">
    <property type="interactions" value="634"/>
</dbReference>
<dbReference type="EC" id="2.7.11.1" evidence="2"/>
<dbReference type="Proteomes" id="UP000011518">
    <property type="component" value="Unassembled WGS sequence"/>
</dbReference>
<dbReference type="InterPro" id="IPR011009">
    <property type="entry name" value="Kinase-like_dom_sf"/>
</dbReference>
<dbReference type="Pfam" id="PF00069">
    <property type="entry name" value="Pkinase"/>
    <property type="match status" value="2"/>
</dbReference>
<gene>
    <name evidence="10" type="ORF">TREES_T100012060</name>
</gene>
<reference evidence="11" key="1">
    <citation type="submission" date="2012-07" db="EMBL/GenBank/DDBJ databases">
        <title>Genome of the Chinese tree shrew, a rising model animal genetically related to primates.</title>
        <authorList>
            <person name="Zhang G."/>
            <person name="Fan Y."/>
            <person name="Yao Y."/>
            <person name="Huang Z."/>
        </authorList>
    </citation>
    <scope>NUCLEOTIDE SEQUENCE [LARGE SCALE GENOMIC DNA]</scope>
</reference>
<dbReference type="EMBL" id="KB320895">
    <property type="protein sequence ID" value="ELW59425.1"/>
    <property type="molecule type" value="Genomic_DNA"/>
</dbReference>
<dbReference type="Gene3D" id="1.10.510.10">
    <property type="entry name" value="Transferase(Phosphotransferase) domain 1"/>
    <property type="match status" value="2"/>
</dbReference>
<evidence type="ECO:0000256" key="5">
    <source>
        <dbReference type="ARBA" id="ARBA00022741"/>
    </source>
</evidence>
<dbReference type="PANTHER" id="PTHR24346">
    <property type="entry name" value="MAP/MICROTUBULE AFFINITY-REGULATING KINASE"/>
    <property type="match status" value="1"/>
</dbReference>
<dbReference type="GO" id="GO:0006412">
    <property type="term" value="P:translation"/>
    <property type="evidence" value="ECO:0007669"/>
    <property type="project" value="InterPro"/>
</dbReference>
<dbReference type="GO" id="GO:0004674">
    <property type="term" value="F:protein serine/threonine kinase activity"/>
    <property type="evidence" value="ECO:0007669"/>
    <property type="project" value="UniProtKB-KW"/>
</dbReference>
<accession>L9K9E4</accession>
<feature type="region of interest" description="Disordered" evidence="8">
    <location>
        <begin position="225"/>
        <end position="251"/>
    </location>
</feature>
<feature type="compositionally biased region" description="Gly residues" evidence="8">
    <location>
        <begin position="227"/>
        <end position="241"/>
    </location>
</feature>
<evidence type="ECO:0000256" key="8">
    <source>
        <dbReference type="SAM" id="MobiDB-lite"/>
    </source>
</evidence>
<dbReference type="PROSITE" id="PS50011">
    <property type="entry name" value="PROTEIN_KINASE_DOM"/>
    <property type="match status" value="1"/>
</dbReference>
<dbReference type="AlphaFoldDB" id="L9K9E4"/>
<evidence type="ECO:0000256" key="7">
    <source>
        <dbReference type="ARBA" id="ARBA00022840"/>
    </source>
</evidence>
<evidence type="ECO:0000256" key="3">
    <source>
        <dbReference type="ARBA" id="ARBA00022527"/>
    </source>
</evidence>
<comment type="similarity">
    <text evidence="1">Belongs to the protein kinase superfamily. CAMK Ser/Thr protein kinase family. SNF1 subfamily.</text>
</comment>
<sequence>MAAAVVYESGVPRERLRDFQHHKRVGNYLIGSRKLGEGSFAKVREGLHVLTGEKLSSIARTHQKFVIATSTKIGISKVEIPKHLIDASLKKNKLQKPRHQEGEIFDTEKGKYEITEQHKVAIKVIDKKRAKKDTYVTKNLRREGQIQQMIRHPNITQLLDILETENSYYLVMELCPGGNLMHKIYEKKRLEESEARRYIRQLISAVEHLHRAGVVHRVCGVQMSGTSGSGANGKGSGGQSGSGESKEAKEERKNFGLSNCAGILGYSDPFSTQCGSPAYAAPELLARKKYGPKIDVWSIGVNMYAMLTGTLPFTVEPFSLRALYQKMVDKEMNPLPTQLSTGAINFLRSLLEPDPVKRPNIQQALANRWLNENYTGKVPCNVTYPNRISLEDLSPSVVLHMTEKLGYKNSDVINTVLSNRACHILAIYFLLNKKLERYLSGKSDLQDSMCYKTQLYQIEKCRATKEPYEDKKPKEQEKRGDFLHRPFSKKLDKNLPSHKQPSASLITQIQNTKALLKDRKASKSGFSDKDAFGCRNIFRKTSDSNCVASSSMEFIPVPPPRTPRTVKKLEPHQLGPGGTGIAPKEDPLMLDMVRSFESVDRDDHTELLSPSHHYRILNSPVSLTRRNSSERTLSPGLLHGCSSPLQTPLHSTLVSFTHEDKNSPPKEEGLCSPLPVPSNGPSQPLGSPNCVKSRGRFPMMGIGQMLRKRHQSLQPSVDRPLEASLPPLQPLAPTSLSFDMADGVKGQC</sequence>
<protein>
    <recommendedName>
        <fullName evidence="2">non-specific serine/threonine protein kinase</fullName>
        <ecNumber evidence="2">2.7.11.1</ecNumber>
    </recommendedName>
</protein>
<dbReference type="GO" id="GO:0005737">
    <property type="term" value="C:cytoplasm"/>
    <property type="evidence" value="ECO:0007669"/>
    <property type="project" value="TreeGrafter"/>
</dbReference>
<dbReference type="InParanoid" id="L9K9E4"/>
<dbReference type="InterPro" id="IPR000719">
    <property type="entry name" value="Prot_kinase_dom"/>
</dbReference>
<dbReference type="GO" id="GO:0005524">
    <property type="term" value="F:ATP binding"/>
    <property type="evidence" value="ECO:0007669"/>
    <property type="project" value="UniProtKB-KW"/>
</dbReference>
<evidence type="ECO:0000256" key="1">
    <source>
        <dbReference type="ARBA" id="ARBA00006234"/>
    </source>
</evidence>
<keyword evidence="4" id="KW-0808">Transferase</keyword>
<keyword evidence="6 10" id="KW-0418">Kinase</keyword>
<feature type="compositionally biased region" description="Basic and acidic residues" evidence="8">
    <location>
        <begin position="657"/>
        <end position="669"/>
    </location>
</feature>
<proteinExistence type="inferred from homology"/>
<name>L9K9E4_TUPCH</name>
<dbReference type="GO" id="GO:0005840">
    <property type="term" value="C:ribosome"/>
    <property type="evidence" value="ECO:0007669"/>
    <property type="project" value="InterPro"/>
</dbReference>
<dbReference type="GO" id="GO:0035556">
    <property type="term" value="P:intracellular signal transduction"/>
    <property type="evidence" value="ECO:0007669"/>
    <property type="project" value="TreeGrafter"/>
</dbReference>
<organism evidence="10 11">
    <name type="scientific">Tupaia chinensis</name>
    <name type="common">Chinese tree shrew</name>
    <name type="synonym">Tupaia belangeri chinensis</name>
    <dbReference type="NCBI Taxonomy" id="246437"/>
    <lineage>
        <taxon>Eukaryota</taxon>
        <taxon>Metazoa</taxon>
        <taxon>Chordata</taxon>
        <taxon>Craniata</taxon>
        <taxon>Vertebrata</taxon>
        <taxon>Euteleostomi</taxon>
        <taxon>Mammalia</taxon>
        <taxon>Eutheria</taxon>
        <taxon>Euarchontoglires</taxon>
        <taxon>Scandentia</taxon>
        <taxon>Tupaiidae</taxon>
        <taxon>Tupaia</taxon>
    </lineage>
</organism>
<reference evidence="11" key="2">
    <citation type="journal article" date="2013" name="Nat. Commun.">
        <title>Genome of the Chinese tree shrew.</title>
        <authorList>
            <person name="Fan Y."/>
            <person name="Huang Z.Y."/>
            <person name="Cao C.C."/>
            <person name="Chen C.S."/>
            <person name="Chen Y.X."/>
            <person name="Fan D.D."/>
            <person name="He J."/>
            <person name="Hou H.L."/>
            <person name="Hu L."/>
            <person name="Hu X.T."/>
            <person name="Jiang X.T."/>
            <person name="Lai R."/>
            <person name="Lang Y.S."/>
            <person name="Liang B."/>
            <person name="Liao S.G."/>
            <person name="Mu D."/>
            <person name="Ma Y.Y."/>
            <person name="Niu Y.Y."/>
            <person name="Sun X.Q."/>
            <person name="Xia J.Q."/>
            <person name="Xiao J."/>
            <person name="Xiong Z.Q."/>
            <person name="Xu L."/>
            <person name="Yang L."/>
            <person name="Zhang Y."/>
            <person name="Zhao W."/>
            <person name="Zhao X.D."/>
            <person name="Zheng Y.T."/>
            <person name="Zhou J.M."/>
            <person name="Zhu Y.B."/>
            <person name="Zhang G.J."/>
            <person name="Wang J."/>
            <person name="Yao Y.G."/>
        </authorList>
    </citation>
    <scope>NUCLEOTIDE SEQUENCE [LARGE SCALE GENOMIC DNA]</scope>
</reference>
<evidence type="ECO:0000256" key="4">
    <source>
        <dbReference type="ARBA" id="ARBA00022679"/>
    </source>
</evidence>
<feature type="domain" description="Protein kinase" evidence="9">
    <location>
        <begin position="29"/>
        <end position="370"/>
    </location>
</feature>
<keyword evidence="3" id="KW-0723">Serine/threonine-protein kinase</keyword>
<evidence type="ECO:0000313" key="11">
    <source>
        <dbReference type="Proteomes" id="UP000011518"/>
    </source>
</evidence>
<evidence type="ECO:0000256" key="2">
    <source>
        <dbReference type="ARBA" id="ARBA00012513"/>
    </source>
</evidence>
<feature type="region of interest" description="Disordered" evidence="8">
    <location>
        <begin position="657"/>
        <end position="692"/>
    </location>
</feature>
<dbReference type="STRING" id="246437.L9K9E4"/>
<dbReference type="SUPFAM" id="SSF56112">
    <property type="entry name" value="Protein kinase-like (PK-like)"/>
    <property type="match status" value="1"/>
</dbReference>
<evidence type="ECO:0000313" key="10">
    <source>
        <dbReference type="EMBL" id="ELW59425.1"/>
    </source>
</evidence>
<keyword evidence="5" id="KW-0547">Nucleotide-binding</keyword>
<dbReference type="GO" id="GO:0003735">
    <property type="term" value="F:structural constituent of ribosome"/>
    <property type="evidence" value="ECO:0007669"/>
    <property type="project" value="InterPro"/>
</dbReference>
<evidence type="ECO:0000256" key="6">
    <source>
        <dbReference type="ARBA" id="ARBA00022777"/>
    </source>
</evidence>
<keyword evidence="11" id="KW-1185">Reference proteome</keyword>
<dbReference type="PANTHER" id="PTHR24346:SF80">
    <property type="entry name" value="HORMONALLY UP-REGULATED NEU TUMOR-ASSOCIATED KINASE"/>
    <property type="match status" value="1"/>
</dbReference>
<keyword evidence="7" id="KW-0067">ATP-binding</keyword>